<feature type="compositionally biased region" description="Basic and acidic residues" evidence="1">
    <location>
        <begin position="99"/>
        <end position="110"/>
    </location>
</feature>
<sequence length="149" mass="16201">MRAKTILVAARRAARDALALSRQQQARSAHHSGSRRPHCPHCTTAYEELAALRDAPRTAPAEGLLPWGGTAYAAGGPDERAAGGTGVWRSGSGPAGSGRESEDGERAPDRRRTVLVSAVLGAALCRWRCSWRRRADLRPLTRWARRTLR</sequence>
<evidence type="ECO:0000313" key="3">
    <source>
        <dbReference type="Proteomes" id="UP000597853"/>
    </source>
</evidence>
<organism evidence="2 3">
    <name type="scientific">Streptomyces pseudogriseolus</name>
    <name type="common">Streptomyces gancidicus</name>
    <name type="synonym">Streptomyces rubiginosus</name>
    <dbReference type="NCBI Taxonomy" id="36817"/>
    <lineage>
        <taxon>Bacteria</taxon>
        <taxon>Bacillati</taxon>
        <taxon>Actinomycetota</taxon>
        <taxon>Actinomycetes</taxon>
        <taxon>Kitasatosporales</taxon>
        <taxon>Streptomycetaceae</taxon>
        <taxon>Streptomyces</taxon>
        <taxon>Streptomyces pseudogriseolus group</taxon>
    </lineage>
</organism>
<dbReference type="Proteomes" id="UP000597853">
    <property type="component" value="Unassembled WGS sequence"/>
</dbReference>
<feature type="region of interest" description="Disordered" evidence="1">
    <location>
        <begin position="19"/>
        <end position="40"/>
    </location>
</feature>
<feature type="compositionally biased region" description="Basic residues" evidence="1">
    <location>
        <begin position="28"/>
        <end position="39"/>
    </location>
</feature>
<accession>A0ABQ2TMP5</accession>
<protein>
    <submittedName>
        <fullName evidence="2">Uncharacterized protein</fullName>
    </submittedName>
</protein>
<name>A0ABQ2TMP5_STREZ</name>
<comment type="caution">
    <text evidence="2">The sequence shown here is derived from an EMBL/GenBank/DDBJ whole genome shotgun (WGS) entry which is preliminary data.</text>
</comment>
<keyword evidence="3" id="KW-1185">Reference proteome</keyword>
<proteinExistence type="predicted"/>
<feature type="region of interest" description="Disordered" evidence="1">
    <location>
        <begin position="74"/>
        <end position="110"/>
    </location>
</feature>
<dbReference type="EMBL" id="BMTX01000031">
    <property type="protein sequence ID" value="GGS73790.1"/>
    <property type="molecule type" value="Genomic_DNA"/>
</dbReference>
<evidence type="ECO:0000256" key="1">
    <source>
        <dbReference type="SAM" id="MobiDB-lite"/>
    </source>
</evidence>
<reference evidence="3" key="1">
    <citation type="journal article" date="2019" name="Int. J. Syst. Evol. Microbiol.">
        <title>The Global Catalogue of Microorganisms (GCM) 10K type strain sequencing project: providing services to taxonomists for standard genome sequencing and annotation.</title>
        <authorList>
            <consortium name="The Broad Institute Genomics Platform"/>
            <consortium name="The Broad Institute Genome Sequencing Center for Infectious Disease"/>
            <person name="Wu L."/>
            <person name="Ma J."/>
        </authorList>
    </citation>
    <scope>NUCLEOTIDE SEQUENCE [LARGE SCALE GENOMIC DNA]</scope>
    <source>
        <strain evidence="3">JCM 4416</strain>
    </source>
</reference>
<evidence type="ECO:0000313" key="2">
    <source>
        <dbReference type="EMBL" id="GGS73790.1"/>
    </source>
</evidence>
<gene>
    <name evidence="2" type="ORF">GCM10010285_60690</name>
</gene>